<organism evidence="4 5">
    <name type="scientific">Muiribacterium halophilum</name>
    <dbReference type="NCBI Taxonomy" id="2053465"/>
    <lineage>
        <taxon>Bacteria</taxon>
        <taxon>Candidatus Muiribacteriota</taxon>
        <taxon>Candidatus Muiribacteriia</taxon>
        <taxon>Candidatus Muiribacteriales</taxon>
        <taxon>Candidatus Muiribacteriaceae</taxon>
        <taxon>Candidatus Muiribacterium</taxon>
    </lineage>
</organism>
<accession>A0A2N5ZIB6</accession>
<dbReference type="PANTHER" id="PTHR45586">
    <property type="entry name" value="TPR REPEAT-CONTAINING PROTEIN PA4667"/>
    <property type="match status" value="1"/>
</dbReference>
<dbReference type="InterPro" id="IPR019734">
    <property type="entry name" value="TPR_rpt"/>
</dbReference>
<name>A0A2N5ZIB6_MUIH1</name>
<dbReference type="Proteomes" id="UP000234857">
    <property type="component" value="Unassembled WGS sequence"/>
</dbReference>
<evidence type="ECO:0000256" key="2">
    <source>
        <dbReference type="ARBA" id="ARBA00022803"/>
    </source>
</evidence>
<dbReference type="InterPro" id="IPR056835">
    <property type="entry name" value="ARM_TT21_5th"/>
</dbReference>
<evidence type="ECO:0000313" key="5">
    <source>
        <dbReference type="Proteomes" id="UP000234857"/>
    </source>
</evidence>
<dbReference type="Gene3D" id="1.25.40.10">
    <property type="entry name" value="Tetratricopeptide repeat domain"/>
    <property type="match status" value="3"/>
</dbReference>
<feature type="domain" description="Tetratricopeptide repeat protein 21A/21B fifth ARM repeats" evidence="3">
    <location>
        <begin position="46"/>
        <end position="139"/>
    </location>
</feature>
<proteinExistence type="predicted"/>
<dbReference type="EMBL" id="PKTG01000064">
    <property type="protein sequence ID" value="PLX18386.1"/>
    <property type="molecule type" value="Genomic_DNA"/>
</dbReference>
<dbReference type="InterPro" id="IPR051012">
    <property type="entry name" value="CellSynth/LPSAsmb/PSIAsmb"/>
</dbReference>
<dbReference type="AlphaFoldDB" id="A0A2N5ZIB6"/>
<evidence type="ECO:0000259" key="3">
    <source>
        <dbReference type="Pfam" id="PF25064"/>
    </source>
</evidence>
<keyword evidence="2" id="KW-0802">TPR repeat</keyword>
<sequence length="578" mass="67730">MIGEVMENNKLFTVAKAFFSEKEYDKAIDVCLDILAKDKDDLQTRKLMADIYFHQEDRQISKELLRQLRKENPMDFDISYRYSLVLISLGELDKAKKILGSLKRSSSDSDHRALVCSELSNIFYHQGDYKKALENMQEAIDSAIEKGAYYQALIRLLYLTEDYDKAENIYSEFLQKKDNIDFDKLLIAKINIKAEKLDIAMKILDDIKEKNHKLQSFALKALIYYLKDDKTYREQLEKIFTGIYRNSEELFLLENLMLLFVKLEEYTFASQLVEKMLEKIGEENEVRLKGILVFLYELSEKHEKSKEIALENWEPIVLSGVNYLFEANLLEQAKILIEKIKENLKENAKLYVLESMVYRRLEQIEKSLFSMRTAHEINKEDVDIIIQLAELEYVHGDIERAEILVKNIYERELDNNKKGFVHELYGDIINSSAAQIEDVDISEYEKAYREYNKVKALDHFFLFKYIETLMAKSMFGEAISLIDMHQDENSGEDWDFLRARIELELNGSEASIKILDDIIKRSSDYFRAIIQKALILKDEGNIEEAHDILEDLTKKRELPMEVLDQVLSIMDDIDGFGK</sequence>
<gene>
    <name evidence="4" type="ORF">C0601_05035</name>
</gene>
<reference evidence="4 5" key="1">
    <citation type="submission" date="2017-11" db="EMBL/GenBank/DDBJ databases">
        <title>Genome-resolved metagenomics identifies genetic mobility, metabolic interactions, and unexpected diversity in perchlorate-reducing communities.</title>
        <authorList>
            <person name="Barnum T.P."/>
            <person name="Figueroa I.A."/>
            <person name="Carlstrom C.I."/>
            <person name="Lucas L.N."/>
            <person name="Engelbrektson A.L."/>
            <person name="Coates J.D."/>
        </authorList>
    </citation>
    <scope>NUCLEOTIDE SEQUENCE [LARGE SCALE GENOMIC DNA]</scope>
    <source>
        <strain evidence="4">BM706</strain>
    </source>
</reference>
<evidence type="ECO:0000256" key="1">
    <source>
        <dbReference type="ARBA" id="ARBA00022737"/>
    </source>
</evidence>
<evidence type="ECO:0000313" key="4">
    <source>
        <dbReference type="EMBL" id="PLX18386.1"/>
    </source>
</evidence>
<dbReference type="PANTHER" id="PTHR45586:SF1">
    <property type="entry name" value="LIPOPOLYSACCHARIDE ASSEMBLY PROTEIN B"/>
    <property type="match status" value="1"/>
</dbReference>
<dbReference type="SUPFAM" id="SSF48452">
    <property type="entry name" value="TPR-like"/>
    <property type="match status" value="2"/>
</dbReference>
<dbReference type="InterPro" id="IPR011990">
    <property type="entry name" value="TPR-like_helical_dom_sf"/>
</dbReference>
<dbReference type="Pfam" id="PF25064">
    <property type="entry name" value="ARM_TT21_5th"/>
    <property type="match status" value="1"/>
</dbReference>
<protein>
    <recommendedName>
        <fullName evidence="3">Tetratricopeptide repeat protein 21A/21B fifth ARM repeats domain-containing protein</fullName>
    </recommendedName>
</protein>
<keyword evidence="1" id="KW-0677">Repeat</keyword>
<dbReference type="SMART" id="SM00028">
    <property type="entry name" value="TPR"/>
    <property type="match status" value="5"/>
</dbReference>
<comment type="caution">
    <text evidence="4">The sequence shown here is derived from an EMBL/GenBank/DDBJ whole genome shotgun (WGS) entry which is preliminary data.</text>
</comment>